<dbReference type="GO" id="GO:0042545">
    <property type="term" value="P:cell wall modification"/>
    <property type="evidence" value="ECO:0007669"/>
    <property type="project" value="InterPro"/>
</dbReference>
<evidence type="ECO:0000256" key="6">
    <source>
        <dbReference type="ARBA" id="ARBA00023180"/>
    </source>
</evidence>
<keyword evidence="5" id="KW-0063">Aspartyl esterase</keyword>
<feature type="domain" description="Pectinesterase catalytic" evidence="10">
    <location>
        <begin position="37"/>
        <end position="314"/>
    </location>
</feature>
<reference evidence="13" key="1">
    <citation type="journal article" date="2017" name="Plant J.">
        <title>The pomegranate (Punica granatum L.) genome and the genomics of punicalagin biosynthesis.</title>
        <authorList>
            <person name="Qin G."/>
            <person name="Xu C."/>
            <person name="Ming R."/>
            <person name="Tang H."/>
            <person name="Guyot R."/>
            <person name="Kramer E.M."/>
            <person name="Hu Y."/>
            <person name="Yi X."/>
            <person name="Qi Y."/>
            <person name="Xu X."/>
            <person name="Gao Z."/>
            <person name="Pan H."/>
            <person name="Jian J."/>
            <person name="Tian Y."/>
            <person name="Yue Z."/>
            <person name="Xu Y."/>
        </authorList>
    </citation>
    <scope>NUCLEOTIDE SEQUENCE [LARGE SCALE GENOMIC DNA]</scope>
    <source>
        <strain evidence="13">cv. Dabenzi</strain>
    </source>
</reference>
<dbReference type="InterPro" id="IPR000070">
    <property type="entry name" value="Pectinesterase_cat"/>
</dbReference>
<keyword evidence="9" id="KW-0732">Signal</keyword>
<comment type="caution">
    <text evidence="11">The sequence shown here is derived from an EMBL/GenBank/DDBJ whole genome shotgun (WGS) entry which is preliminary data.</text>
</comment>
<dbReference type="GO" id="GO:0030599">
    <property type="term" value="F:pectinesterase activity"/>
    <property type="evidence" value="ECO:0007669"/>
    <property type="project" value="UniProtKB-EC"/>
</dbReference>
<dbReference type="OrthoDB" id="2019149at2759"/>
<feature type="chain" id="PRO_5014071758" description="pectinesterase" evidence="9">
    <location>
        <begin position="24"/>
        <end position="345"/>
    </location>
</feature>
<evidence type="ECO:0000313" key="14">
    <source>
        <dbReference type="Proteomes" id="UP000233551"/>
    </source>
</evidence>
<dbReference type="GO" id="GO:0045490">
    <property type="term" value="P:pectin catabolic process"/>
    <property type="evidence" value="ECO:0007669"/>
    <property type="project" value="UniProtKB-UniPathway"/>
</dbReference>
<dbReference type="FunFam" id="2.160.20.10:FF:000013">
    <property type="entry name" value="Pectinesterase"/>
    <property type="match status" value="1"/>
</dbReference>
<evidence type="ECO:0000259" key="10">
    <source>
        <dbReference type="Pfam" id="PF01095"/>
    </source>
</evidence>
<dbReference type="Proteomes" id="UP000197138">
    <property type="component" value="Unassembled WGS sequence"/>
</dbReference>
<evidence type="ECO:0000256" key="4">
    <source>
        <dbReference type="ARBA" id="ARBA00022801"/>
    </source>
</evidence>
<name>A0A218WQZ9_PUNGR</name>
<sequence length="345" mass="37810">MADVRVPAITFFLVTVHLFLSNAATPSPSPAPGPRYIIVDKFGGGDYTRIQDAIAAVPSNNSGPVDIWVKPGIYNERVIVPANKPFITLIGSIEEKQRVVITGKRGGSIKESATVSVLASDFVGQDLIIENTYGRGTQAVALRVTGDRVSFYGCRILSFQDTLFDEAGRHFYSDCLILGATDFICGNAASVFERCHVHSISPYGGAITAQQRTSLDEKTGFTFMDCNITGVKSAILGRPWGNYSRVIFAHTFMSEVILPKGWDDWGDASRQKTAYFGEYDCHGPGSNTRGRVAWSRKLTREEVEPFLNKGIIDGSTWIRRPNPTRPFSIGSIRNGSLGQSKEIEQ</sequence>
<evidence type="ECO:0000256" key="1">
    <source>
        <dbReference type="ARBA" id="ARBA00005184"/>
    </source>
</evidence>
<comment type="similarity">
    <text evidence="2">Belongs to the pectinesterase family.</text>
</comment>
<evidence type="ECO:0000313" key="12">
    <source>
        <dbReference type="EMBL" id="PKI40040.1"/>
    </source>
</evidence>
<accession>A0A218WQZ9</accession>
<evidence type="ECO:0000256" key="3">
    <source>
        <dbReference type="ARBA" id="ARBA00013229"/>
    </source>
</evidence>
<reference evidence="12 14" key="3">
    <citation type="submission" date="2017-11" db="EMBL/GenBank/DDBJ databases">
        <title>De-novo sequencing of pomegranate (Punica granatum L.) genome.</title>
        <authorList>
            <person name="Akparov Z."/>
            <person name="Amiraslanov A."/>
            <person name="Hajiyeva S."/>
            <person name="Abbasov M."/>
            <person name="Kaur K."/>
            <person name="Hamwieh A."/>
            <person name="Solovyev V."/>
            <person name="Salamov A."/>
            <person name="Braich B."/>
            <person name="Kosarev P."/>
            <person name="Mahmoud A."/>
            <person name="Hajiyev E."/>
            <person name="Babayeva S."/>
            <person name="Izzatullayeva V."/>
            <person name="Mammadov A."/>
            <person name="Mammadov A."/>
            <person name="Sharifova S."/>
            <person name="Ojaghi J."/>
            <person name="Eynullazada K."/>
            <person name="Bayramov B."/>
            <person name="Abdulazimova A."/>
            <person name="Shahmuradov I."/>
        </authorList>
    </citation>
    <scope>NUCLEOTIDE SEQUENCE [LARGE SCALE GENOMIC DNA]</scope>
    <source>
        <strain evidence="12">AG2017</strain>
        <strain evidence="14">cv. AG2017</strain>
        <tissue evidence="12">Leaf</tissue>
    </source>
</reference>
<evidence type="ECO:0000313" key="11">
    <source>
        <dbReference type="EMBL" id="OWM75053.1"/>
    </source>
</evidence>
<protein>
    <recommendedName>
        <fullName evidence="3">pectinesterase</fullName>
        <ecNumber evidence="3">3.1.1.11</ecNumber>
    </recommendedName>
</protein>
<comment type="catalytic activity">
    <reaction evidence="7">
        <text>[(1-&gt;4)-alpha-D-galacturonosyl methyl ester](n) + n H2O = [(1-&gt;4)-alpha-D-galacturonosyl](n) + n methanol + n H(+)</text>
        <dbReference type="Rhea" id="RHEA:22380"/>
        <dbReference type="Rhea" id="RHEA-COMP:14570"/>
        <dbReference type="Rhea" id="RHEA-COMP:14573"/>
        <dbReference type="ChEBI" id="CHEBI:15377"/>
        <dbReference type="ChEBI" id="CHEBI:15378"/>
        <dbReference type="ChEBI" id="CHEBI:17790"/>
        <dbReference type="ChEBI" id="CHEBI:140522"/>
        <dbReference type="ChEBI" id="CHEBI:140523"/>
        <dbReference type="EC" id="3.1.1.11"/>
    </reaction>
</comment>
<dbReference type="Pfam" id="PF01095">
    <property type="entry name" value="Pectinesterase"/>
    <property type="match status" value="1"/>
</dbReference>
<keyword evidence="4" id="KW-0378">Hydrolase</keyword>
<dbReference type="Proteomes" id="UP000233551">
    <property type="component" value="Unassembled WGS sequence"/>
</dbReference>
<evidence type="ECO:0000256" key="8">
    <source>
        <dbReference type="ARBA" id="ARBA00057335"/>
    </source>
</evidence>
<keyword evidence="14" id="KW-1185">Reference proteome</keyword>
<comment type="pathway">
    <text evidence="1">Glycan metabolism; pectin degradation; 2-dehydro-3-deoxy-D-gluconate from pectin: step 1/5.</text>
</comment>
<organism evidence="11 13">
    <name type="scientific">Punica granatum</name>
    <name type="common">Pomegranate</name>
    <dbReference type="NCBI Taxonomy" id="22663"/>
    <lineage>
        <taxon>Eukaryota</taxon>
        <taxon>Viridiplantae</taxon>
        <taxon>Streptophyta</taxon>
        <taxon>Embryophyta</taxon>
        <taxon>Tracheophyta</taxon>
        <taxon>Spermatophyta</taxon>
        <taxon>Magnoliopsida</taxon>
        <taxon>eudicotyledons</taxon>
        <taxon>Gunneridae</taxon>
        <taxon>Pentapetalae</taxon>
        <taxon>rosids</taxon>
        <taxon>malvids</taxon>
        <taxon>Myrtales</taxon>
        <taxon>Lythraceae</taxon>
        <taxon>Punica</taxon>
    </lineage>
</organism>
<dbReference type="UniPathway" id="UPA00545">
    <property type="reaction ID" value="UER00823"/>
</dbReference>
<keyword evidence="6" id="KW-0325">Glycoprotein</keyword>
<dbReference type="EC" id="3.1.1.11" evidence="3"/>
<evidence type="ECO:0000313" key="13">
    <source>
        <dbReference type="Proteomes" id="UP000197138"/>
    </source>
</evidence>
<dbReference type="EMBL" id="PGOL01003677">
    <property type="protein sequence ID" value="PKI40040.1"/>
    <property type="molecule type" value="Genomic_DNA"/>
</dbReference>
<dbReference type="PANTHER" id="PTHR31321:SF72">
    <property type="entry name" value="PECTINESTERASE 11-RELATED"/>
    <property type="match status" value="1"/>
</dbReference>
<gene>
    <name evidence="11" type="ORF">CDL15_Pgr021404</name>
    <name evidence="12" type="ORF">CRG98_039570</name>
</gene>
<evidence type="ECO:0000256" key="9">
    <source>
        <dbReference type="SAM" id="SignalP"/>
    </source>
</evidence>
<reference evidence="11" key="2">
    <citation type="submission" date="2017-06" db="EMBL/GenBank/DDBJ databases">
        <title>The pomegranate genome and the genomics of punicalagin biosynthesis.</title>
        <authorList>
            <person name="Xu C."/>
        </authorList>
    </citation>
    <scope>NUCLEOTIDE SEQUENCE [LARGE SCALE GENOMIC DNA]</scope>
    <source>
        <tissue evidence="11">Fresh leaf</tissue>
    </source>
</reference>
<dbReference type="EMBL" id="MTKT01003414">
    <property type="protein sequence ID" value="OWM75053.1"/>
    <property type="molecule type" value="Genomic_DNA"/>
</dbReference>
<dbReference type="GeneID" id="116213337"/>
<dbReference type="PANTHER" id="PTHR31321">
    <property type="entry name" value="ACYL-COA THIOESTER HYDROLASE YBHC-RELATED"/>
    <property type="match status" value="1"/>
</dbReference>
<comment type="function">
    <text evidence="8">Acts in the modification of cell walls via demethylesterification of cell wall pectin.</text>
</comment>
<dbReference type="STRING" id="22663.A0A218WQZ9"/>
<evidence type="ECO:0000256" key="7">
    <source>
        <dbReference type="ARBA" id="ARBA00047928"/>
    </source>
</evidence>
<feature type="signal peptide" evidence="9">
    <location>
        <begin position="1"/>
        <end position="23"/>
    </location>
</feature>
<dbReference type="InterPro" id="IPR011050">
    <property type="entry name" value="Pectin_lyase_fold/virulence"/>
</dbReference>
<evidence type="ECO:0000256" key="2">
    <source>
        <dbReference type="ARBA" id="ARBA00008891"/>
    </source>
</evidence>
<dbReference type="Gene3D" id="2.160.20.10">
    <property type="entry name" value="Single-stranded right-handed beta-helix, Pectin lyase-like"/>
    <property type="match status" value="1"/>
</dbReference>
<dbReference type="SUPFAM" id="SSF51126">
    <property type="entry name" value="Pectin lyase-like"/>
    <property type="match status" value="1"/>
</dbReference>
<dbReference type="InterPro" id="IPR012334">
    <property type="entry name" value="Pectin_lyas_fold"/>
</dbReference>
<evidence type="ECO:0000256" key="5">
    <source>
        <dbReference type="ARBA" id="ARBA00023085"/>
    </source>
</evidence>
<dbReference type="AlphaFoldDB" id="A0A218WQZ9"/>
<proteinExistence type="inferred from homology"/>